<dbReference type="PATRIC" id="fig|1423740.3.peg.2376"/>
<dbReference type="GO" id="GO:0016758">
    <property type="term" value="F:hexosyltransferase activity"/>
    <property type="evidence" value="ECO:0007669"/>
    <property type="project" value="UniProtKB-ARBA"/>
</dbReference>
<dbReference type="Pfam" id="PF00535">
    <property type="entry name" value="Glycos_transf_2"/>
    <property type="match status" value="1"/>
</dbReference>
<dbReference type="Gene3D" id="3.90.550.10">
    <property type="entry name" value="Spore Coat Polysaccharide Biosynthesis Protein SpsA, Chain A"/>
    <property type="match status" value="1"/>
</dbReference>
<protein>
    <submittedName>
        <fullName evidence="2">Alpha-L-Rha alpha-1,3-L-rhamnosyltransferase</fullName>
    </submittedName>
</protein>
<keyword evidence="2" id="KW-0808">Transferase</keyword>
<dbReference type="EMBL" id="AZFH01000061">
    <property type="protein sequence ID" value="KRL80357.1"/>
    <property type="molecule type" value="Genomic_DNA"/>
</dbReference>
<dbReference type="OrthoDB" id="9802649at2"/>
<gene>
    <name evidence="2" type="ORF">FC36_GL002190</name>
</gene>
<reference evidence="2 3" key="1">
    <citation type="journal article" date="2015" name="Genome Announc.">
        <title>Expanding the biotechnology potential of lactobacilli through comparative genomics of 213 strains and associated genera.</title>
        <authorList>
            <person name="Sun Z."/>
            <person name="Harris H.M."/>
            <person name="McCann A."/>
            <person name="Guo C."/>
            <person name="Argimon S."/>
            <person name="Zhang W."/>
            <person name="Yang X."/>
            <person name="Jeffery I.B."/>
            <person name="Cooney J.C."/>
            <person name="Kagawa T.F."/>
            <person name="Liu W."/>
            <person name="Song Y."/>
            <person name="Salvetti E."/>
            <person name="Wrobel A."/>
            <person name="Rasinkangas P."/>
            <person name="Parkhill J."/>
            <person name="Rea M.C."/>
            <person name="O'Sullivan O."/>
            <person name="Ritari J."/>
            <person name="Douillard F.P."/>
            <person name="Paul Ross R."/>
            <person name="Yang R."/>
            <person name="Briner A.E."/>
            <person name="Felis G.E."/>
            <person name="de Vos W.M."/>
            <person name="Barrangou R."/>
            <person name="Klaenhammer T.R."/>
            <person name="Caufield P.W."/>
            <person name="Cui Y."/>
            <person name="Zhang H."/>
            <person name="O'Toole P.W."/>
        </authorList>
    </citation>
    <scope>NUCLEOTIDE SEQUENCE [LARGE SCALE GENOMIC DNA]</scope>
    <source>
        <strain evidence="2 3">DSM 15833</strain>
    </source>
</reference>
<dbReference type="AlphaFoldDB" id="A0A0R1TPW9"/>
<sequence length="327" mass="38025">MISIVMATYNGEKYVEKQLQSILMQTVKPSEVIIHDDCSEDKTVQVIYNFIKKNNLDNWKLSVNKQNEGYRKNFKNLLLDAKGDIIFFSDQDDEWNERKIELMSDAMRLNKNIKALNSGVCLINSNSEEIKVKLGKNSYNANFLHSMKKIDKLSYYSVESLLISNISPGCTMAITKELKEIFLKNYVGDMPHDWYLNILASIGGGCAFLNQELTMYRMHNNNTLGSATGKGLKASIRFFNQNERADEFQERLRALSNMEKSIIPSTLQLTYVRGYLKARMVFYQNPSVFRLFKLYRYHDYRERTQVKGKVWDVLLSLRISKLIEKMC</sequence>
<evidence type="ECO:0000313" key="2">
    <source>
        <dbReference type="EMBL" id="KRL80357.1"/>
    </source>
</evidence>
<dbReference type="InterPro" id="IPR001173">
    <property type="entry name" value="Glyco_trans_2-like"/>
</dbReference>
<organism evidence="2 3">
    <name type="scientific">Ligilactobacillus equi DSM 15833 = JCM 10991</name>
    <dbReference type="NCBI Taxonomy" id="1423740"/>
    <lineage>
        <taxon>Bacteria</taxon>
        <taxon>Bacillati</taxon>
        <taxon>Bacillota</taxon>
        <taxon>Bacilli</taxon>
        <taxon>Lactobacillales</taxon>
        <taxon>Lactobacillaceae</taxon>
        <taxon>Ligilactobacillus</taxon>
    </lineage>
</organism>
<evidence type="ECO:0000259" key="1">
    <source>
        <dbReference type="Pfam" id="PF00535"/>
    </source>
</evidence>
<dbReference type="PANTHER" id="PTHR22916">
    <property type="entry name" value="GLYCOSYLTRANSFERASE"/>
    <property type="match status" value="1"/>
</dbReference>
<dbReference type="Proteomes" id="UP000051048">
    <property type="component" value="Unassembled WGS sequence"/>
</dbReference>
<feature type="domain" description="Glycosyltransferase 2-like" evidence="1">
    <location>
        <begin position="3"/>
        <end position="109"/>
    </location>
</feature>
<proteinExistence type="predicted"/>
<dbReference type="STRING" id="1423740.FC36_GL002190"/>
<dbReference type="RefSeq" id="WP_025021475.1">
    <property type="nucleotide sequence ID" value="NZ_AZFH01000061.1"/>
</dbReference>
<comment type="caution">
    <text evidence="2">The sequence shown here is derived from an EMBL/GenBank/DDBJ whole genome shotgun (WGS) entry which is preliminary data.</text>
</comment>
<evidence type="ECO:0000313" key="3">
    <source>
        <dbReference type="Proteomes" id="UP000051048"/>
    </source>
</evidence>
<dbReference type="CDD" id="cd04196">
    <property type="entry name" value="GT_2_like_d"/>
    <property type="match status" value="1"/>
</dbReference>
<accession>A0A0R1TPW9</accession>
<dbReference type="SUPFAM" id="SSF53448">
    <property type="entry name" value="Nucleotide-diphospho-sugar transferases"/>
    <property type="match status" value="1"/>
</dbReference>
<dbReference type="PANTHER" id="PTHR22916:SF3">
    <property type="entry name" value="UDP-GLCNAC:BETAGAL BETA-1,3-N-ACETYLGLUCOSAMINYLTRANSFERASE-LIKE PROTEIN 1"/>
    <property type="match status" value="1"/>
</dbReference>
<dbReference type="InterPro" id="IPR029044">
    <property type="entry name" value="Nucleotide-diphossugar_trans"/>
</dbReference>
<name>A0A0R1TPW9_9LACO</name>